<dbReference type="InterPro" id="IPR000253">
    <property type="entry name" value="FHA_dom"/>
</dbReference>
<dbReference type="AlphaFoldDB" id="A0A1F6GAT0"/>
<dbReference type="STRING" id="1817772.A2527_08510"/>
<proteinExistence type="predicted"/>
<dbReference type="CDD" id="cd00060">
    <property type="entry name" value="FHA"/>
    <property type="match status" value="1"/>
</dbReference>
<evidence type="ECO:0000313" key="4">
    <source>
        <dbReference type="Proteomes" id="UP000178449"/>
    </source>
</evidence>
<reference evidence="3 4" key="1">
    <citation type="journal article" date="2016" name="Nat. Commun.">
        <title>Thousands of microbial genomes shed light on interconnected biogeochemical processes in an aquifer system.</title>
        <authorList>
            <person name="Anantharaman K."/>
            <person name="Brown C.T."/>
            <person name="Hug L.A."/>
            <person name="Sharon I."/>
            <person name="Castelle C.J."/>
            <person name="Probst A.J."/>
            <person name="Thomas B.C."/>
            <person name="Singh A."/>
            <person name="Wilkins M.J."/>
            <person name="Karaoz U."/>
            <person name="Brodie E.L."/>
            <person name="Williams K.H."/>
            <person name="Hubbard S.S."/>
            <person name="Banfield J.F."/>
        </authorList>
    </citation>
    <scope>NUCLEOTIDE SEQUENCE [LARGE SCALE GENOMIC DNA]</scope>
</reference>
<keyword evidence="1" id="KW-1133">Transmembrane helix</keyword>
<sequence length="281" mass="31702">MKAWITLLLLVLPGSLWASDRFLAEPGGLGLFLVAPLLVLGLAGLVLAKNRYITSIPTRHGFSLITPGKKQRFFPIVESVESMEPVVKALGDEGINIYSNVAKITLSHKPQGLFLEEKNYKISILVNRRRSRRCFLNDGDILDMGELTLLYHSPHPYRENQEDKEQAGHQIPRVKRVQGKPIKTYPSLIPADKRKKTFFLTQNLTFVGRSDMNDLVSKSKGMAPRHSKIEKVAGRYKIIDLDTQGGTFVNGRRVEQKFLKDGDHISFESVKYLFSLSGEPR</sequence>
<evidence type="ECO:0000259" key="2">
    <source>
        <dbReference type="PROSITE" id="PS50006"/>
    </source>
</evidence>
<comment type="caution">
    <text evidence="3">The sequence shown here is derived from an EMBL/GenBank/DDBJ whole genome shotgun (WGS) entry which is preliminary data.</text>
</comment>
<dbReference type="SUPFAM" id="SSF49879">
    <property type="entry name" value="SMAD/FHA domain"/>
    <property type="match status" value="1"/>
</dbReference>
<dbReference type="InterPro" id="IPR008984">
    <property type="entry name" value="SMAD_FHA_dom_sf"/>
</dbReference>
<dbReference type="Gene3D" id="2.60.200.20">
    <property type="match status" value="1"/>
</dbReference>
<evidence type="ECO:0000256" key="1">
    <source>
        <dbReference type="SAM" id="Phobius"/>
    </source>
</evidence>
<dbReference type="PROSITE" id="PS50006">
    <property type="entry name" value="FHA_DOMAIN"/>
    <property type="match status" value="1"/>
</dbReference>
<accession>A0A1F6GAT0</accession>
<feature type="transmembrane region" description="Helical" evidence="1">
    <location>
        <begin position="28"/>
        <end position="48"/>
    </location>
</feature>
<dbReference type="Pfam" id="PF00498">
    <property type="entry name" value="FHA"/>
    <property type="match status" value="1"/>
</dbReference>
<protein>
    <recommendedName>
        <fullName evidence="2">FHA domain-containing protein</fullName>
    </recommendedName>
</protein>
<keyword evidence="1" id="KW-0812">Transmembrane</keyword>
<dbReference type="Proteomes" id="UP000178449">
    <property type="component" value="Unassembled WGS sequence"/>
</dbReference>
<dbReference type="EMBL" id="MFNE01000026">
    <property type="protein sequence ID" value="OGG95204.1"/>
    <property type="molecule type" value="Genomic_DNA"/>
</dbReference>
<keyword evidence="1" id="KW-0472">Membrane</keyword>
<name>A0A1F6GAT0_9PROT</name>
<feature type="domain" description="FHA" evidence="2">
    <location>
        <begin position="205"/>
        <end position="254"/>
    </location>
</feature>
<gene>
    <name evidence="3" type="ORF">A2527_08510</name>
</gene>
<evidence type="ECO:0000313" key="3">
    <source>
        <dbReference type="EMBL" id="OGG95204.1"/>
    </source>
</evidence>
<organism evidence="3 4">
    <name type="scientific">Candidatus Lambdaproteobacteria bacterium RIFOXYD2_FULL_50_16</name>
    <dbReference type="NCBI Taxonomy" id="1817772"/>
    <lineage>
        <taxon>Bacteria</taxon>
        <taxon>Pseudomonadati</taxon>
        <taxon>Pseudomonadota</taxon>
        <taxon>Candidatus Lambdaproteobacteria</taxon>
    </lineage>
</organism>